<gene>
    <name evidence="2" type="ORF">BECKMB1821G_GA0114241_102449</name>
    <name evidence="4" type="ORF">BECKMB1821H_GA0114242_102149</name>
    <name evidence="3" type="ORF">BECKMB1821I_GA0114274_102148</name>
</gene>
<dbReference type="SUPFAM" id="SSF52200">
    <property type="entry name" value="Toll/Interleukin receptor TIR domain"/>
    <property type="match status" value="1"/>
</dbReference>
<name>A0A450XCH0_9GAMM</name>
<dbReference type="InterPro" id="IPR035897">
    <property type="entry name" value="Toll_tir_struct_dom_sf"/>
</dbReference>
<dbReference type="AlphaFoldDB" id="A0A450XCH0"/>
<dbReference type="EMBL" id="CAADGH010000021">
    <property type="protein sequence ID" value="VFK75415.1"/>
    <property type="molecule type" value="Genomic_DNA"/>
</dbReference>
<dbReference type="EMBL" id="CAADFO010000024">
    <property type="protein sequence ID" value="VFK26983.1"/>
    <property type="molecule type" value="Genomic_DNA"/>
</dbReference>
<dbReference type="Gene3D" id="3.40.50.10140">
    <property type="entry name" value="Toll/interleukin-1 receptor homology (TIR) domain"/>
    <property type="match status" value="1"/>
</dbReference>
<proteinExistence type="predicted"/>
<evidence type="ECO:0000313" key="3">
    <source>
        <dbReference type="EMBL" id="VFK31245.1"/>
    </source>
</evidence>
<evidence type="ECO:0000259" key="1">
    <source>
        <dbReference type="PROSITE" id="PS50104"/>
    </source>
</evidence>
<reference evidence="2" key="1">
    <citation type="submission" date="2019-02" db="EMBL/GenBank/DDBJ databases">
        <authorList>
            <person name="Gruber-Vodicka R. H."/>
            <person name="Seah K. B. B."/>
        </authorList>
    </citation>
    <scope>NUCLEOTIDE SEQUENCE</scope>
    <source>
        <strain evidence="2">BECK_BZ197</strain>
        <strain evidence="4">BECK_BZ198</strain>
        <strain evidence="3">BECK_BZ199</strain>
    </source>
</reference>
<dbReference type="GO" id="GO:0007165">
    <property type="term" value="P:signal transduction"/>
    <property type="evidence" value="ECO:0007669"/>
    <property type="project" value="InterPro"/>
</dbReference>
<sequence>MPSERELGGDRLVFVSHSGEDTWVARQIAREISSKGARSFLDEANIDVGAEFEEDTRDFLDRAHELLVLFTPWGLERPYVWTEIGAAWIRRITIIVVLHGLSRKEFQSHPSVPVFLKRRNIIRLNHIDQYFEQLGERVATQEKN</sequence>
<dbReference type="Pfam" id="PF13676">
    <property type="entry name" value="TIR_2"/>
    <property type="match status" value="1"/>
</dbReference>
<accession>A0A450XCH0</accession>
<organism evidence="2">
    <name type="scientific">Candidatus Kentrum sp. MB</name>
    <dbReference type="NCBI Taxonomy" id="2138164"/>
    <lineage>
        <taxon>Bacteria</taxon>
        <taxon>Pseudomonadati</taxon>
        <taxon>Pseudomonadota</taxon>
        <taxon>Gammaproteobacteria</taxon>
        <taxon>Candidatus Kentrum</taxon>
    </lineage>
</organism>
<protein>
    <submittedName>
        <fullName evidence="2">TIR domain-containing protein</fullName>
    </submittedName>
</protein>
<feature type="domain" description="TIR" evidence="1">
    <location>
        <begin position="9"/>
        <end position="144"/>
    </location>
</feature>
<evidence type="ECO:0000313" key="4">
    <source>
        <dbReference type="EMBL" id="VFK75415.1"/>
    </source>
</evidence>
<evidence type="ECO:0000313" key="2">
    <source>
        <dbReference type="EMBL" id="VFK26983.1"/>
    </source>
</evidence>
<dbReference type="InterPro" id="IPR000157">
    <property type="entry name" value="TIR_dom"/>
</dbReference>
<dbReference type="PROSITE" id="PS50104">
    <property type="entry name" value="TIR"/>
    <property type="match status" value="1"/>
</dbReference>
<dbReference type="EMBL" id="CAADFQ010000021">
    <property type="protein sequence ID" value="VFK31245.1"/>
    <property type="molecule type" value="Genomic_DNA"/>
</dbReference>